<dbReference type="InterPro" id="IPR000994">
    <property type="entry name" value="Pept_M24"/>
</dbReference>
<keyword evidence="8" id="KW-1185">Reference proteome</keyword>
<evidence type="ECO:0000313" key="8">
    <source>
        <dbReference type="Proteomes" id="UP000199529"/>
    </source>
</evidence>
<feature type="domain" description="Peptidase M24 C-terminal" evidence="6">
    <location>
        <begin position="534"/>
        <end position="594"/>
    </location>
</feature>
<keyword evidence="2" id="KW-0378">Hydrolase</keyword>
<reference evidence="8" key="1">
    <citation type="submission" date="2016-10" db="EMBL/GenBank/DDBJ databases">
        <authorList>
            <person name="Varghese N."/>
            <person name="Submissions S."/>
        </authorList>
    </citation>
    <scope>NUCLEOTIDE SEQUENCE [LARGE SCALE GENOMIC DNA]</scope>
    <source>
        <strain evidence="8">CGMCC 4.3530</strain>
    </source>
</reference>
<accession>A0A1H3QKW9</accession>
<dbReference type="Gene3D" id="3.40.350.10">
    <property type="entry name" value="Creatinase/prolidase N-terminal domain"/>
    <property type="match status" value="2"/>
</dbReference>
<evidence type="ECO:0000256" key="3">
    <source>
        <dbReference type="ARBA" id="ARBA00023211"/>
    </source>
</evidence>
<keyword evidence="7" id="KW-0645">Protease</keyword>
<dbReference type="GO" id="GO:0005737">
    <property type="term" value="C:cytoplasm"/>
    <property type="evidence" value="ECO:0007669"/>
    <property type="project" value="UniProtKB-ARBA"/>
</dbReference>
<gene>
    <name evidence="7" type="ORF">SAMN05216215_104852</name>
</gene>
<feature type="domain" description="Peptidase M24" evidence="4">
    <location>
        <begin position="310"/>
        <end position="523"/>
    </location>
</feature>
<proteinExistence type="predicted"/>
<evidence type="ECO:0000259" key="6">
    <source>
        <dbReference type="Pfam" id="PF16188"/>
    </source>
</evidence>
<dbReference type="InterPro" id="IPR000587">
    <property type="entry name" value="Creatinase_N"/>
</dbReference>
<dbReference type="SUPFAM" id="SSF53092">
    <property type="entry name" value="Creatinase/prolidase N-terminal domain"/>
    <property type="match status" value="1"/>
</dbReference>
<dbReference type="RefSeq" id="WP_093274493.1">
    <property type="nucleotide sequence ID" value="NZ_FNOK01000048.1"/>
</dbReference>
<dbReference type="STRING" id="418495.SAMN05216215_104852"/>
<dbReference type="Pfam" id="PF16188">
    <property type="entry name" value="Peptidase_M24_C"/>
    <property type="match status" value="1"/>
</dbReference>
<dbReference type="Pfam" id="PF01321">
    <property type="entry name" value="Creatinase_N"/>
    <property type="match status" value="1"/>
</dbReference>
<dbReference type="OrthoDB" id="9806388at2"/>
<dbReference type="PANTHER" id="PTHR43763">
    <property type="entry name" value="XAA-PRO AMINOPEPTIDASE 1"/>
    <property type="match status" value="1"/>
</dbReference>
<protein>
    <submittedName>
        <fullName evidence="7">Xaa-Pro aminopeptidase</fullName>
    </submittedName>
</protein>
<evidence type="ECO:0000259" key="5">
    <source>
        <dbReference type="Pfam" id="PF01321"/>
    </source>
</evidence>
<sequence>MREADHRDRVARLRSEMSRRDLTGYLIPHEDGYLNEWTPAADCRLEWLTGFSGSAGIAVVLRDRAAVLTDARYTRQVAQQCAQDLFEVHDLVDLPWQDYVARHAAGGAIGFDPALHSIASLAVLHALSRSASFEIVAVPENLVDGIWQDRPAIEVLPAHVHPVRLAGESSASKRTRLAGELGGGCSAAVIATCDNTAWLVNIRGGGLPYLPAPPGRALLHADASVDLFVAPESVDDRTREQLGDDIRIHPPAMFADRLKALAGSRVLVDPATTPVAIETQLHDAGVQVVHGSDPCHLAKAVKNEQEIAGARDVHRRDGAILVQLLHWIDTHGPTGSVDELAVARRYRELHEADERYWGLGFPVAACVGAHSSYPHYAPTSESNVPLEPGEVFLIDAGAQFHDGTTDITRTVPIGAPRPEHVRAHTLALKAHIAHAVLRFPPGIGAMHIDAVARQYFWRHGLDYGPGTAHLIGSFLKVHEGPMYMHWKRGNEVPLLPGMIIEHEPGYYRPDEFGVRVENTFLIGEPAVPPGGELPMCGFEVISLAPVDRRLIDLDALSDEEIRWIDEYHEVVENELRNLLPPEVSSWLHEMTRPLRPAALP</sequence>
<evidence type="ECO:0000256" key="1">
    <source>
        <dbReference type="ARBA" id="ARBA00022723"/>
    </source>
</evidence>
<keyword evidence="7" id="KW-0031">Aminopeptidase</keyword>
<name>A0A1H3QKW9_9PSEU</name>
<dbReference type="SUPFAM" id="SSF55920">
    <property type="entry name" value="Creatinase/aminopeptidase"/>
    <property type="match status" value="1"/>
</dbReference>
<feature type="domain" description="Creatinase N-terminal" evidence="5">
    <location>
        <begin position="9"/>
        <end position="127"/>
    </location>
</feature>
<dbReference type="Pfam" id="PF00557">
    <property type="entry name" value="Peptidase_M24"/>
    <property type="match status" value="1"/>
</dbReference>
<keyword evidence="3" id="KW-0464">Manganese</keyword>
<dbReference type="InterPro" id="IPR036005">
    <property type="entry name" value="Creatinase/aminopeptidase-like"/>
</dbReference>
<keyword evidence="1" id="KW-0479">Metal-binding</keyword>
<dbReference type="GO" id="GO:0046872">
    <property type="term" value="F:metal ion binding"/>
    <property type="evidence" value="ECO:0007669"/>
    <property type="project" value="UniProtKB-KW"/>
</dbReference>
<organism evidence="7 8">
    <name type="scientific">Saccharopolyspora shandongensis</name>
    <dbReference type="NCBI Taxonomy" id="418495"/>
    <lineage>
        <taxon>Bacteria</taxon>
        <taxon>Bacillati</taxon>
        <taxon>Actinomycetota</taxon>
        <taxon>Actinomycetes</taxon>
        <taxon>Pseudonocardiales</taxon>
        <taxon>Pseudonocardiaceae</taxon>
        <taxon>Saccharopolyspora</taxon>
    </lineage>
</organism>
<dbReference type="Proteomes" id="UP000199529">
    <property type="component" value="Unassembled WGS sequence"/>
</dbReference>
<dbReference type="FunFam" id="3.90.230.10:FF:000007">
    <property type="entry name" value="Xaa-Pro aminopeptidase P"/>
    <property type="match status" value="1"/>
</dbReference>
<dbReference type="AlphaFoldDB" id="A0A1H3QKW9"/>
<dbReference type="InterPro" id="IPR050422">
    <property type="entry name" value="X-Pro_aminopeptidase_P"/>
</dbReference>
<evidence type="ECO:0000256" key="2">
    <source>
        <dbReference type="ARBA" id="ARBA00022801"/>
    </source>
</evidence>
<dbReference type="Gene3D" id="3.90.230.10">
    <property type="entry name" value="Creatinase/methionine aminopeptidase superfamily"/>
    <property type="match status" value="1"/>
</dbReference>
<dbReference type="EMBL" id="FNOK01000048">
    <property type="protein sequence ID" value="SDZ14224.1"/>
    <property type="molecule type" value="Genomic_DNA"/>
</dbReference>
<evidence type="ECO:0000259" key="4">
    <source>
        <dbReference type="Pfam" id="PF00557"/>
    </source>
</evidence>
<dbReference type="InterPro" id="IPR032416">
    <property type="entry name" value="Peptidase_M24_C"/>
</dbReference>
<dbReference type="InterPro" id="IPR029149">
    <property type="entry name" value="Creatin/AminoP/Spt16_N"/>
</dbReference>
<evidence type="ECO:0000313" key="7">
    <source>
        <dbReference type="EMBL" id="SDZ14224.1"/>
    </source>
</evidence>
<dbReference type="Pfam" id="PF16189">
    <property type="entry name" value="Creatinase_N_2"/>
    <property type="match status" value="1"/>
</dbReference>
<dbReference type="GO" id="GO:0004177">
    <property type="term" value="F:aminopeptidase activity"/>
    <property type="evidence" value="ECO:0007669"/>
    <property type="project" value="UniProtKB-KW"/>
</dbReference>
<dbReference type="PANTHER" id="PTHR43763:SF6">
    <property type="entry name" value="XAA-PRO AMINOPEPTIDASE 1"/>
    <property type="match status" value="1"/>
</dbReference>